<dbReference type="AlphaFoldDB" id="A0A2N5UVB6"/>
<evidence type="ECO:0000256" key="2">
    <source>
        <dbReference type="SAM" id="MobiDB-lite"/>
    </source>
</evidence>
<dbReference type="EMBL" id="PGCI01000015">
    <property type="protein sequence ID" value="PLW49611.1"/>
    <property type="molecule type" value="Genomic_DNA"/>
</dbReference>
<evidence type="ECO:0000313" key="5">
    <source>
        <dbReference type="EMBL" id="PLW49611.1"/>
    </source>
</evidence>
<dbReference type="GO" id="GO:0005634">
    <property type="term" value="C:nucleus"/>
    <property type="evidence" value="ECO:0007669"/>
    <property type="project" value="TreeGrafter"/>
</dbReference>
<dbReference type="CDD" id="cd12434">
    <property type="entry name" value="RRM_RCAN_like"/>
    <property type="match status" value="1"/>
</dbReference>
<dbReference type="Proteomes" id="UP000235392">
    <property type="component" value="Unassembled WGS sequence"/>
</dbReference>
<accession>A0A2N5UVB6</accession>
<dbReference type="EMBL" id="PGCI01000873">
    <property type="protein sequence ID" value="PLW12799.1"/>
    <property type="molecule type" value="Genomic_DNA"/>
</dbReference>
<evidence type="ECO:0008006" key="8">
    <source>
        <dbReference type="Google" id="ProtNLM"/>
    </source>
</evidence>
<sequence>MQISVIRGYTDVIRSPRGSQSTVWVVLVHHRLKYIYSTTNQPTKQPNKQPKQLTHSIDDTMTSAMQTTPCTLSGKHMTSGRVTPSNTIIISSLPRIFFHPALQLALRAHFDSYGPIRTWNILPNLARILVVYSDPSPAVLARAEMDHFVFEESEIKQLFRSLLDPATPLDHHTNQLFSDLKRTVIRVCFGPKAMLSPPQPTRPTSEPEGVDGAAPGEQAAGRDPSDRLKPPSLEKNFLISPPGSPPVGWTQITEEAPNQKDLADDLCQRLRFLSVGDEADDDEQVPQHEAALQGQEGGEGEDKKVALGALGSLRPASLKEIIILPAQPARHLPALKVQPIHASRPSPGMGIHLVKATIESMLASAGHKIAPTPRPEVF</sequence>
<reference evidence="6 7" key="1">
    <citation type="submission" date="2017-11" db="EMBL/GenBank/DDBJ databases">
        <title>De novo assembly and phasing of dikaryotic genomes from two isolates of Puccinia coronata f. sp. avenae, the causal agent of oat crown rust.</title>
        <authorList>
            <person name="Miller M.E."/>
            <person name="Zhang Y."/>
            <person name="Omidvar V."/>
            <person name="Sperschneider J."/>
            <person name="Schwessinger B."/>
            <person name="Raley C."/>
            <person name="Palmer J.M."/>
            <person name="Garnica D."/>
            <person name="Upadhyaya N."/>
            <person name="Rathjen J."/>
            <person name="Taylor J.M."/>
            <person name="Park R.F."/>
            <person name="Dodds P.N."/>
            <person name="Hirsch C.D."/>
            <person name="Kianian S.F."/>
            <person name="Figueroa M."/>
        </authorList>
    </citation>
    <scope>NUCLEOTIDE SEQUENCE [LARGE SCALE GENOMIC DNA]</scope>
    <source>
        <strain evidence="4">12NC29</strain>
        <strain evidence="3">12SD80</strain>
    </source>
</reference>
<evidence type="ECO:0000313" key="4">
    <source>
        <dbReference type="EMBL" id="PLW41695.1"/>
    </source>
</evidence>
<dbReference type="SUPFAM" id="SSF54928">
    <property type="entry name" value="RNA-binding domain, RBD"/>
    <property type="match status" value="1"/>
</dbReference>
<dbReference type="Pfam" id="PF04847">
    <property type="entry name" value="Calcipressin"/>
    <property type="match status" value="1"/>
</dbReference>
<evidence type="ECO:0000256" key="1">
    <source>
        <dbReference type="ARBA" id="ARBA00008209"/>
    </source>
</evidence>
<dbReference type="InterPro" id="IPR012677">
    <property type="entry name" value="Nucleotide-bd_a/b_plait_sf"/>
</dbReference>
<dbReference type="PANTHER" id="PTHR10300:SF14">
    <property type="entry name" value="PROTEIN SARAH"/>
    <property type="match status" value="1"/>
</dbReference>
<keyword evidence="6" id="KW-1185">Reference proteome</keyword>
<dbReference type="GO" id="GO:0008597">
    <property type="term" value="F:calcium-dependent protein serine/threonine phosphatase regulator activity"/>
    <property type="evidence" value="ECO:0007669"/>
    <property type="project" value="TreeGrafter"/>
</dbReference>
<name>A0A2N5UVB6_9BASI</name>
<evidence type="ECO:0000313" key="3">
    <source>
        <dbReference type="EMBL" id="PLW12799.1"/>
    </source>
</evidence>
<dbReference type="OrthoDB" id="17212at2759"/>
<dbReference type="InterPro" id="IPR035979">
    <property type="entry name" value="RBD_domain_sf"/>
</dbReference>
<dbReference type="STRING" id="200324.A0A2N5UVB6"/>
<comment type="similarity">
    <text evidence="1">Belongs to the RCAN family.</text>
</comment>
<dbReference type="Gene3D" id="3.30.70.330">
    <property type="match status" value="1"/>
</dbReference>
<dbReference type="Proteomes" id="UP000235388">
    <property type="component" value="Unassembled WGS sequence"/>
</dbReference>
<dbReference type="EMBL" id="PGCJ01000166">
    <property type="protein sequence ID" value="PLW41695.1"/>
    <property type="molecule type" value="Genomic_DNA"/>
</dbReference>
<gene>
    <name evidence="4" type="ORF">PCANC_13162</name>
    <name evidence="5" type="ORF">PCASD_02282</name>
    <name evidence="3" type="ORF">PCASD_21882</name>
</gene>
<comment type="caution">
    <text evidence="4">The sequence shown here is derived from an EMBL/GenBank/DDBJ whole genome shotgun (WGS) entry which is preliminary data.</text>
</comment>
<organism evidence="4 6">
    <name type="scientific">Puccinia coronata f. sp. avenae</name>
    <dbReference type="NCBI Taxonomy" id="200324"/>
    <lineage>
        <taxon>Eukaryota</taxon>
        <taxon>Fungi</taxon>
        <taxon>Dikarya</taxon>
        <taxon>Basidiomycota</taxon>
        <taxon>Pucciniomycotina</taxon>
        <taxon>Pucciniomycetes</taxon>
        <taxon>Pucciniales</taxon>
        <taxon>Pucciniaceae</taxon>
        <taxon>Puccinia</taxon>
    </lineage>
</organism>
<dbReference type="PANTHER" id="PTHR10300">
    <property type="entry name" value="CALCIPRESSIN"/>
    <property type="match status" value="1"/>
</dbReference>
<dbReference type="GO" id="GO:0019722">
    <property type="term" value="P:calcium-mediated signaling"/>
    <property type="evidence" value="ECO:0007669"/>
    <property type="project" value="InterPro"/>
</dbReference>
<dbReference type="InterPro" id="IPR006931">
    <property type="entry name" value="Calcipressin"/>
</dbReference>
<protein>
    <recommendedName>
        <fullName evidence="8">Calcipressin</fullName>
    </recommendedName>
</protein>
<feature type="region of interest" description="Disordered" evidence="2">
    <location>
        <begin position="278"/>
        <end position="302"/>
    </location>
</feature>
<dbReference type="GO" id="GO:0003676">
    <property type="term" value="F:nucleic acid binding"/>
    <property type="evidence" value="ECO:0007669"/>
    <property type="project" value="InterPro"/>
</dbReference>
<feature type="region of interest" description="Disordered" evidence="2">
    <location>
        <begin position="193"/>
        <end position="251"/>
    </location>
</feature>
<dbReference type="GO" id="GO:0005737">
    <property type="term" value="C:cytoplasm"/>
    <property type="evidence" value="ECO:0007669"/>
    <property type="project" value="TreeGrafter"/>
</dbReference>
<evidence type="ECO:0000313" key="7">
    <source>
        <dbReference type="Proteomes" id="UP000235392"/>
    </source>
</evidence>
<proteinExistence type="inferred from homology"/>
<evidence type="ECO:0000313" key="6">
    <source>
        <dbReference type="Proteomes" id="UP000235388"/>
    </source>
</evidence>